<feature type="region of interest" description="Disordered" evidence="1">
    <location>
        <begin position="1"/>
        <end position="42"/>
    </location>
</feature>
<reference evidence="2 3" key="1">
    <citation type="submission" date="2017-04" db="EMBL/GenBank/DDBJ databases">
        <authorList>
            <person name="Afonso C.L."/>
            <person name="Miller P.J."/>
            <person name="Scott M.A."/>
            <person name="Spackman E."/>
            <person name="Goraichik I."/>
            <person name="Dimitrov K.M."/>
            <person name="Suarez D.L."/>
            <person name="Swayne D.E."/>
        </authorList>
    </citation>
    <scope>NUCLEOTIDE SEQUENCE [LARGE SCALE GENOMIC DNA]</scope>
    <source>
        <strain evidence="2">LMG 28154</strain>
    </source>
</reference>
<evidence type="ECO:0000313" key="3">
    <source>
        <dbReference type="Proteomes" id="UP000198460"/>
    </source>
</evidence>
<dbReference type="AlphaFoldDB" id="A0A238HC05"/>
<accession>A0A238HC05</accession>
<organism evidence="2 3">
    <name type="scientific">Burkholderia singularis</name>
    <dbReference type="NCBI Taxonomy" id="1503053"/>
    <lineage>
        <taxon>Bacteria</taxon>
        <taxon>Pseudomonadati</taxon>
        <taxon>Pseudomonadota</taxon>
        <taxon>Betaproteobacteria</taxon>
        <taxon>Burkholderiales</taxon>
        <taxon>Burkholderiaceae</taxon>
        <taxon>Burkholderia</taxon>
        <taxon>pseudomallei group</taxon>
    </lineage>
</organism>
<sequence>MLAGLAGEWGRAPSETAEANGAASSAALPNRRGRAAAPPHQA</sequence>
<dbReference type="EMBL" id="FXAN01000106">
    <property type="protein sequence ID" value="SMG02555.1"/>
    <property type="molecule type" value="Genomic_DNA"/>
</dbReference>
<proteinExistence type="predicted"/>
<evidence type="ECO:0000313" key="2">
    <source>
        <dbReference type="EMBL" id="SMG02555.1"/>
    </source>
</evidence>
<name>A0A238HC05_9BURK</name>
<dbReference type="Proteomes" id="UP000198460">
    <property type="component" value="Unassembled WGS sequence"/>
</dbReference>
<feature type="compositionally biased region" description="Low complexity" evidence="1">
    <location>
        <begin position="14"/>
        <end position="27"/>
    </location>
</feature>
<gene>
    <name evidence="2" type="ORF">BSIN_0997</name>
</gene>
<protein>
    <submittedName>
        <fullName evidence="2">Uncharacterized protein</fullName>
    </submittedName>
</protein>
<evidence type="ECO:0000256" key="1">
    <source>
        <dbReference type="SAM" id="MobiDB-lite"/>
    </source>
</evidence>